<dbReference type="Gene3D" id="3.30.420.10">
    <property type="entry name" value="Ribonuclease H-like superfamily/Ribonuclease H"/>
    <property type="match status" value="1"/>
</dbReference>
<dbReference type="InterPro" id="IPR041588">
    <property type="entry name" value="Integrase_H2C2"/>
</dbReference>
<gene>
    <name evidence="2" type="ORF">ElyMa_004279300</name>
</gene>
<reference evidence="2 3" key="1">
    <citation type="journal article" date="2021" name="Elife">
        <title>Chloroplast acquisition without the gene transfer in kleptoplastic sea slugs, Plakobranchus ocellatus.</title>
        <authorList>
            <person name="Maeda T."/>
            <person name="Takahashi S."/>
            <person name="Yoshida T."/>
            <person name="Shimamura S."/>
            <person name="Takaki Y."/>
            <person name="Nagai Y."/>
            <person name="Toyoda A."/>
            <person name="Suzuki Y."/>
            <person name="Arimoto A."/>
            <person name="Ishii H."/>
            <person name="Satoh N."/>
            <person name="Nishiyama T."/>
            <person name="Hasebe M."/>
            <person name="Maruyama T."/>
            <person name="Minagawa J."/>
            <person name="Obokata J."/>
            <person name="Shigenobu S."/>
        </authorList>
    </citation>
    <scope>NUCLEOTIDE SEQUENCE [LARGE SCALE GENOMIC DNA]</scope>
</reference>
<name>A0AAV4GW41_9GAST</name>
<proteinExistence type="predicted"/>
<evidence type="ECO:0000313" key="3">
    <source>
        <dbReference type="Proteomes" id="UP000762676"/>
    </source>
</evidence>
<sequence>MTTKGVIWVGASDLALGVQVDIDGVPVEDAAWLRKRDDYSHINVAELEAAFKGVNSGAKWGLKDITIYTDSATICGWIKTTLSEERRVKTKGAAELSVKKRLQTLKNLLGELELKIEVTCVSSMSNNADKSTRVKKEWLKGDEATKSTTGIVATGTNLRDLHNQHHFGVERTWYLAKRVNPTAKKEDIKKIVRECERCQSIDPARSVHESGELGVSRNRARLAIGVTNYKGLPYLTMVDCDPGSFPIWRELSNETALSICKELDQVFCERGPVKEVLMANATTFRSREMVDLLR</sequence>
<dbReference type="SUPFAM" id="SSF53098">
    <property type="entry name" value="Ribonuclease H-like"/>
    <property type="match status" value="1"/>
</dbReference>
<dbReference type="InterPro" id="IPR012337">
    <property type="entry name" value="RNaseH-like_sf"/>
</dbReference>
<accession>A0AAV4GW41</accession>
<dbReference type="InterPro" id="IPR036397">
    <property type="entry name" value="RNaseH_sf"/>
</dbReference>
<evidence type="ECO:0000313" key="2">
    <source>
        <dbReference type="EMBL" id="GFR89469.1"/>
    </source>
</evidence>
<dbReference type="GO" id="GO:0003676">
    <property type="term" value="F:nucleic acid binding"/>
    <property type="evidence" value="ECO:0007669"/>
    <property type="project" value="InterPro"/>
</dbReference>
<comment type="caution">
    <text evidence="2">The sequence shown here is derived from an EMBL/GenBank/DDBJ whole genome shotgun (WGS) entry which is preliminary data.</text>
</comment>
<evidence type="ECO:0000259" key="1">
    <source>
        <dbReference type="Pfam" id="PF17921"/>
    </source>
</evidence>
<keyword evidence="3" id="KW-1185">Reference proteome</keyword>
<dbReference type="AlphaFoldDB" id="A0AAV4GW41"/>
<feature type="domain" description="Integrase zinc-binding" evidence="1">
    <location>
        <begin position="158"/>
        <end position="200"/>
    </location>
</feature>
<dbReference type="Proteomes" id="UP000762676">
    <property type="component" value="Unassembled WGS sequence"/>
</dbReference>
<organism evidence="2 3">
    <name type="scientific">Elysia marginata</name>
    <dbReference type="NCBI Taxonomy" id="1093978"/>
    <lineage>
        <taxon>Eukaryota</taxon>
        <taxon>Metazoa</taxon>
        <taxon>Spiralia</taxon>
        <taxon>Lophotrochozoa</taxon>
        <taxon>Mollusca</taxon>
        <taxon>Gastropoda</taxon>
        <taxon>Heterobranchia</taxon>
        <taxon>Euthyneura</taxon>
        <taxon>Panpulmonata</taxon>
        <taxon>Sacoglossa</taxon>
        <taxon>Placobranchoidea</taxon>
        <taxon>Plakobranchidae</taxon>
        <taxon>Elysia</taxon>
    </lineage>
</organism>
<dbReference type="Pfam" id="PF17921">
    <property type="entry name" value="Integrase_H2C2"/>
    <property type="match status" value="1"/>
</dbReference>
<dbReference type="EMBL" id="BMAT01008630">
    <property type="protein sequence ID" value="GFR89469.1"/>
    <property type="molecule type" value="Genomic_DNA"/>
</dbReference>
<protein>
    <submittedName>
        <fullName evidence="2">Pol polyprotein</fullName>
    </submittedName>
</protein>